<reference evidence="2 3" key="1">
    <citation type="journal article" date="2021" name="Sci. Rep.">
        <title>The distribution of antibiotic resistance genes in chicken gut microbiota commensals.</title>
        <authorList>
            <person name="Juricova H."/>
            <person name="Matiasovicova J."/>
            <person name="Kubasova T."/>
            <person name="Cejkova D."/>
            <person name="Rychlik I."/>
        </authorList>
    </citation>
    <scope>NUCLEOTIDE SEQUENCE [LARGE SCALE GENOMIC DNA]</scope>
    <source>
        <strain evidence="2 3">An435</strain>
    </source>
</reference>
<sequence>MSKRIIIGGILCFAATEVTIASYLLKRTLIRNKADVERTKKMSGTDWVKYIPEIKKKKEWLIKQEHNDVYIKSDDNLKLHGILFPKENSKKIVICLHGYSSNAGISDYTAISRFYLDKGFNILMIDARAHGASEGKYIGFGCLDRNDLVKWIEYVISLLGNDCEILLHGTSMGGATVLMASGLELPSNVKGIISDCAFTSPAEVFSNVLKTMYHIPPYPIINIASIMSKKLAGYRLDQCNAAEEVKKATVPILLIHGDSDTFVPCSMSEKIYKNCSSPKALFIVKRAGHAESYYKETKEYQEKVDDFIKRYLSDRDVKINA</sequence>
<dbReference type="Proteomes" id="UP000767334">
    <property type="component" value="Unassembled WGS sequence"/>
</dbReference>
<dbReference type="RefSeq" id="WP_148321529.1">
    <property type="nucleotide sequence ID" value="NZ_JACJLL010000158.1"/>
</dbReference>
<dbReference type="InterPro" id="IPR001375">
    <property type="entry name" value="Peptidase_S9_cat"/>
</dbReference>
<dbReference type="InterPro" id="IPR029058">
    <property type="entry name" value="AB_hydrolase_fold"/>
</dbReference>
<dbReference type="GO" id="GO:0016787">
    <property type="term" value="F:hydrolase activity"/>
    <property type="evidence" value="ECO:0007669"/>
    <property type="project" value="UniProtKB-KW"/>
</dbReference>
<dbReference type="EMBL" id="JACJLL010000158">
    <property type="protein sequence ID" value="MBM6820752.1"/>
    <property type="molecule type" value="Genomic_DNA"/>
</dbReference>
<evidence type="ECO:0000313" key="2">
    <source>
        <dbReference type="EMBL" id="MBM6820752.1"/>
    </source>
</evidence>
<dbReference type="PANTHER" id="PTHR43358">
    <property type="entry name" value="ALPHA/BETA-HYDROLASE"/>
    <property type="match status" value="1"/>
</dbReference>
<gene>
    <name evidence="2" type="ORF">H6A19_15660</name>
</gene>
<evidence type="ECO:0000259" key="1">
    <source>
        <dbReference type="Pfam" id="PF00326"/>
    </source>
</evidence>
<proteinExistence type="predicted"/>
<name>A0ABS2FKQ0_9CLOT</name>
<dbReference type="SUPFAM" id="SSF53474">
    <property type="entry name" value="alpha/beta-Hydrolases"/>
    <property type="match status" value="1"/>
</dbReference>
<accession>A0ABS2FKQ0</accession>
<protein>
    <submittedName>
        <fullName evidence="2">Alpha/beta hydrolase</fullName>
    </submittedName>
</protein>
<keyword evidence="3" id="KW-1185">Reference proteome</keyword>
<comment type="caution">
    <text evidence="2">The sequence shown here is derived from an EMBL/GenBank/DDBJ whole genome shotgun (WGS) entry which is preliminary data.</text>
</comment>
<keyword evidence="2" id="KW-0378">Hydrolase</keyword>
<feature type="domain" description="Peptidase S9 prolyl oligopeptidase catalytic" evidence="1">
    <location>
        <begin position="145"/>
        <end position="313"/>
    </location>
</feature>
<dbReference type="Gene3D" id="3.40.50.1820">
    <property type="entry name" value="alpha/beta hydrolase"/>
    <property type="match status" value="1"/>
</dbReference>
<dbReference type="Pfam" id="PF00326">
    <property type="entry name" value="Peptidase_S9"/>
    <property type="match status" value="1"/>
</dbReference>
<evidence type="ECO:0000313" key="3">
    <source>
        <dbReference type="Proteomes" id="UP000767334"/>
    </source>
</evidence>
<dbReference type="InterPro" id="IPR052920">
    <property type="entry name" value="DNA-binding_regulatory"/>
</dbReference>
<organism evidence="2 3">
    <name type="scientific">Clostridium saudiense</name>
    <dbReference type="NCBI Taxonomy" id="1414720"/>
    <lineage>
        <taxon>Bacteria</taxon>
        <taxon>Bacillati</taxon>
        <taxon>Bacillota</taxon>
        <taxon>Clostridia</taxon>
        <taxon>Eubacteriales</taxon>
        <taxon>Clostridiaceae</taxon>
        <taxon>Clostridium</taxon>
    </lineage>
</organism>
<dbReference type="PANTHER" id="PTHR43358:SF4">
    <property type="entry name" value="ALPHA_BETA HYDROLASE FOLD-1 DOMAIN-CONTAINING PROTEIN"/>
    <property type="match status" value="1"/>
</dbReference>